<reference evidence="10" key="1">
    <citation type="submission" date="2023-05" db="EMBL/GenBank/DDBJ databases">
        <authorList>
            <person name="Huff M."/>
        </authorList>
    </citation>
    <scope>NUCLEOTIDE SEQUENCE</scope>
</reference>
<dbReference type="InterPro" id="IPR001005">
    <property type="entry name" value="SANT/Myb"/>
</dbReference>
<dbReference type="CDD" id="cd00167">
    <property type="entry name" value="SANT"/>
    <property type="match status" value="2"/>
</dbReference>
<feature type="domain" description="HTH myb-type" evidence="9">
    <location>
        <begin position="14"/>
        <end position="66"/>
    </location>
</feature>
<dbReference type="SMART" id="SM00717">
    <property type="entry name" value="SANT"/>
    <property type="match status" value="2"/>
</dbReference>
<feature type="domain" description="Myb-like" evidence="8">
    <location>
        <begin position="67"/>
        <end position="117"/>
    </location>
</feature>
<feature type="compositionally biased region" description="Low complexity" evidence="7">
    <location>
        <begin position="153"/>
        <end position="164"/>
    </location>
</feature>
<gene>
    <name evidence="10" type="ORF">FPE_LOCUS3492</name>
</gene>
<sequence>MSKLGVSTSTHEDADELRKGPWSNEEDNLLIQYITLHGEGHWNTLAKCAGLKRTGKSCRLRWLNYLKPDIKRGNLTPQEQLLILELHCKWGNRWSKIAQHLPGRTDNEIKNYWRTRVQKQARQLTVDVNSKRFLDAVRGVWVPRLLEQMEQNSSETSSPSSSISNLETQKPTITTPCPKSRSQVNYSDKHKENLQLPAENSENLNQACGNINTAYDYSFQDDGYHVDVSSYGITEMESQQEDFLAEIDWFDEKIAGNTFWNADEFWDFRKP</sequence>
<evidence type="ECO:0000256" key="2">
    <source>
        <dbReference type="ARBA" id="ARBA00022737"/>
    </source>
</evidence>
<dbReference type="GO" id="GO:0043565">
    <property type="term" value="F:sequence-specific DNA binding"/>
    <property type="evidence" value="ECO:0007669"/>
    <property type="project" value="InterPro"/>
</dbReference>
<feature type="domain" description="HTH myb-type" evidence="9">
    <location>
        <begin position="67"/>
        <end position="121"/>
    </location>
</feature>
<dbReference type="PANTHER" id="PTHR45675:SF30">
    <property type="entry name" value="TRANSCRIPTION FACTOR MYB62"/>
    <property type="match status" value="1"/>
</dbReference>
<evidence type="ECO:0000256" key="6">
    <source>
        <dbReference type="ARBA" id="ARBA00023242"/>
    </source>
</evidence>
<feature type="region of interest" description="Disordered" evidence="7">
    <location>
        <begin position="1"/>
        <end position="20"/>
    </location>
</feature>
<dbReference type="InterPro" id="IPR017930">
    <property type="entry name" value="Myb_dom"/>
</dbReference>
<keyword evidence="5" id="KW-0804">Transcription</keyword>
<proteinExistence type="predicted"/>
<evidence type="ECO:0000313" key="10">
    <source>
        <dbReference type="EMBL" id="CAI9756062.1"/>
    </source>
</evidence>
<dbReference type="PANTHER" id="PTHR45675">
    <property type="entry name" value="MYB TRANSCRIPTION FACTOR-RELATED-RELATED"/>
    <property type="match status" value="1"/>
</dbReference>
<comment type="subcellular location">
    <subcellularLocation>
        <location evidence="1">Nucleus</location>
    </subcellularLocation>
</comment>
<evidence type="ECO:0000256" key="3">
    <source>
        <dbReference type="ARBA" id="ARBA00023015"/>
    </source>
</evidence>
<keyword evidence="3" id="KW-0805">Transcription regulation</keyword>
<dbReference type="Proteomes" id="UP000834106">
    <property type="component" value="Chromosome 2"/>
</dbReference>
<dbReference type="Pfam" id="PF00249">
    <property type="entry name" value="Myb_DNA-binding"/>
    <property type="match status" value="2"/>
</dbReference>
<keyword evidence="6" id="KW-0539">Nucleus</keyword>
<dbReference type="Gene3D" id="1.10.10.60">
    <property type="entry name" value="Homeodomain-like"/>
    <property type="match status" value="2"/>
</dbReference>
<protein>
    <submittedName>
        <fullName evidence="10">Uncharacterized protein</fullName>
    </submittedName>
</protein>
<feature type="region of interest" description="Disordered" evidence="7">
    <location>
        <begin position="150"/>
        <end position="190"/>
    </location>
</feature>
<evidence type="ECO:0000256" key="4">
    <source>
        <dbReference type="ARBA" id="ARBA00023125"/>
    </source>
</evidence>
<keyword evidence="4" id="KW-0238">DNA-binding</keyword>
<evidence type="ECO:0000256" key="7">
    <source>
        <dbReference type="SAM" id="MobiDB-lite"/>
    </source>
</evidence>
<dbReference type="AlphaFoldDB" id="A0AAD1YRQ9"/>
<feature type="domain" description="Myb-like" evidence="8">
    <location>
        <begin position="14"/>
        <end position="66"/>
    </location>
</feature>
<feature type="compositionally biased region" description="Polar residues" evidence="7">
    <location>
        <begin position="165"/>
        <end position="186"/>
    </location>
</feature>
<evidence type="ECO:0000256" key="1">
    <source>
        <dbReference type="ARBA" id="ARBA00004123"/>
    </source>
</evidence>
<feature type="compositionally biased region" description="Basic and acidic residues" evidence="7">
    <location>
        <begin position="10"/>
        <end position="19"/>
    </location>
</feature>
<organism evidence="10 11">
    <name type="scientific">Fraxinus pennsylvanica</name>
    <dbReference type="NCBI Taxonomy" id="56036"/>
    <lineage>
        <taxon>Eukaryota</taxon>
        <taxon>Viridiplantae</taxon>
        <taxon>Streptophyta</taxon>
        <taxon>Embryophyta</taxon>
        <taxon>Tracheophyta</taxon>
        <taxon>Spermatophyta</taxon>
        <taxon>Magnoliopsida</taxon>
        <taxon>eudicotyledons</taxon>
        <taxon>Gunneridae</taxon>
        <taxon>Pentapetalae</taxon>
        <taxon>asterids</taxon>
        <taxon>lamiids</taxon>
        <taxon>Lamiales</taxon>
        <taxon>Oleaceae</taxon>
        <taxon>Oleeae</taxon>
        <taxon>Fraxinus</taxon>
    </lineage>
</organism>
<name>A0AAD1YRQ9_9LAMI</name>
<keyword evidence="2" id="KW-0677">Repeat</keyword>
<dbReference type="PROSITE" id="PS51294">
    <property type="entry name" value="HTH_MYB"/>
    <property type="match status" value="2"/>
</dbReference>
<dbReference type="GO" id="GO:0005634">
    <property type="term" value="C:nucleus"/>
    <property type="evidence" value="ECO:0007669"/>
    <property type="project" value="UniProtKB-SubCell"/>
</dbReference>
<dbReference type="EMBL" id="OU503037">
    <property type="protein sequence ID" value="CAI9756062.1"/>
    <property type="molecule type" value="Genomic_DNA"/>
</dbReference>
<dbReference type="FunFam" id="1.10.10.60:FF:000011">
    <property type="entry name" value="Myb transcription factor"/>
    <property type="match status" value="1"/>
</dbReference>
<dbReference type="InterPro" id="IPR044676">
    <property type="entry name" value="EOBI/EOBII-like_plant"/>
</dbReference>
<keyword evidence="11" id="KW-1185">Reference proteome</keyword>
<evidence type="ECO:0000313" key="11">
    <source>
        <dbReference type="Proteomes" id="UP000834106"/>
    </source>
</evidence>
<dbReference type="PROSITE" id="PS50090">
    <property type="entry name" value="MYB_LIKE"/>
    <property type="match status" value="2"/>
</dbReference>
<dbReference type="FunFam" id="1.10.10.60:FF:000107">
    <property type="entry name" value="MYB transcription factor"/>
    <property type="match status" value="1"/>
</dbReference>
<dbReference type="InterPro" id="IPR009057">
    <property type="entry name" value="Homeodomain-like_sf"/>
</dbReference>
<dbReference type="GO" id="GO:0003700">
    <property type="term" value="F:DNA-binding transcription factor activity"/>
    <property type="evidence" value="ECO:0007669"/>
    <property type="project" value="InterPro"/>
</dbReference>
<evidence type="ECO:0000259" key="8">
    <source>
        <dbReference type="PROSITE" id="PS50090"/>
    </source>
</evidence>
<evidence type="ECO:0000259" key="9">
    <source>
        <dbReference type="PROSITE" id="PS51294"/>
    </source>
</evidence>
<dbReference type="SUPFAM" id="SSF46689">
    <property type="entry name" value="Homeodomain-like"/>
    <property type="match status" value="1"/>
</dbReference>
<accession>A0AAD1YRQ9</accession>
<evidence type="ECO:0000256" key="5">
    <source>
        <dbReference type="ARBA" id="ARBA00023163"/>
    </source>
</evidence>